<dbReference type="Proteomes" id="UP000827138">
    <property type="component" value="Chromosome"/>
</dbReference>
<dbReference type="RefSeq" id="WP_220645245.1">
    <property type="nucleotide sequence ID" value="NZ_CP080647.1"/>
</dbReference>
<protein>
    <submittedName>
        <fullName evidence="1">Uncharacterized protein</fullName>
    </submittedName>
</protein>
<keyword evidence="2" id="KW-1185">Reference proteome</keyword>
<name>A0ABX8XKN0_9ACTN</name>
<accession>A0ABX8XKN0</accession>
<reference evidence="1 2" key="1">
    <citation type="submission" date="2021-08" db="EMBL/GenBank/DDBJ databases">
        <authorList>
            <person name="Ping M."/>
        </authorList>
    </citation>
    <scope>NUCLEOTIDE SEQUENCE [LARGE SCALE GENOMIC DNA]</scope>
    <source>
        <strain evidence="1 2">MG28</strain>
    </source>
</reference>
<organism evidence="1 2">
    <name type="scientific">Streptomyces akebiae</name>
    <dbReference type="NCBI Taxonomy" id="2865673"/>
    <lineage>
        <taxon>Bacteria</taxon>
        <taxon>Bacillati</taxon>
        <taxon>Actinomycetota</taxon>
        <taxon>Actinomycetes</taxon>
        <taxon>Kitasatosporales</taxon>
        <taxon>Streptomycetaceae</taxon>
        <taxon>Streptomyces</taxon>
    </lineage>
</organism>
<gene>
    <name evidence="1" type="ORF">K1J60_05955</name>
</gene>
<evidence type="ECO:0000313" key="2">
    <source>
        <dbReference type="Proteomes" id="UP000827138"/>
    </source>
</evidence>
<evidence type="ECO:0000313" key="1">
    <source>
        <dbReference type="EMBL" id="QYX76110.1"/>
    </source>
</evidence>
<sequence>MRITIAPHAPEARAALGGYSAFPVRVAPLLAMRLTVMREYAASRNHLAVWADAAKQVHEAIAAVCFAQVGRRRKYRRIASRVALDAIVSYEKAYATSLLRDAAGHYHPEPGTEFPFAVSDIGRAAADLLGDEWSADSGSWGVRAYLQADDEGHGYTLAVSDSGVLHVVTFPEGRRTDVVDVWSSDKLGDIAARVADTIRELRKGD</sequence>
<proteinExistence type="predicted"/>
<dbReference type="EMBL" id="CP080647">
    <property type="protein sequence ID" value="QYX76110.1"/>
    <property type="molecule type" value="Genomic_DNA"/>
</dbReference>